<dbReference type="SUPFAM" id="SSF102114">
    <property type="entry name" value="Radical SAM enzymes"/>
    <property type="match status" value="1"/>
</dbReference>
<dbReference type="Gene3D" id="3.20.20.70">
    <property type="entry name" value="Aldolase class I"/>
    <property type="match status" value="1"/>
</dbReference>
<dbReference type="InterPro" id="IPR023867">
    <property type="entry name" value="Sulphatase_maturase_rSAM"/>
</dbReference>
<evidence type="ECO:0000313" key="1">
    <source>
        <dbReference type="EMBL" id="MBI4596284.1"/>
    </source>
</evidence>
<reference evidence="1" key="1">
    <citation type="submission" date="2020-07" db="EMBL/GenBank/DDBJ databases">
        <title>Huge and variable diversity of episymbiotic CPR bacteria and DPANN archaea in groundwater ecosystems.</title>
        <authorList>
            <person name="He C.Y."/>
            <person name="Keren R."/>
            <person name="Whittaker M."/>
            <person name="Farag I.F."/>
            <person name="Doudna J."/>
            <person name="Cate J.H.D."/>
            <person name="Banfield J.F."/>
        </authorList>
    </citation>
    <scope>NUCLEOTIDE SEQUENCE</scope>
    <source>
        <strain evidence="1">NC_groundwater_1482_Ag_S-0.65um_47_24</strain>
    </source>
</reference>
<organism evidence="1 2">
    <name type="scientific">Tectimicrobiota bacterium</name>
    <dbReference type="NCBI Taxonomy" id="2528274"/>
    <lineage>
        <taxon>Bacteria</taxon>
        <taxon>Pseudomonadati</taxon>
        <taxon>Nitrospinota/Tectimicrobiota group</taxon>
        <taxon>Candidatus Tectimicrobiota</taxon>
    </lineage>
</organism>
<dbReference type="PANTHER" id="PTHR43273">
    <property type="entry name" value="ANAEROBIC SULFATASE-MATURATING ENZYME HOMOLOG ASLB-RELATED"/>
    <property type="match status" value="1"/>
</dbReference>
<comment type="caution">
    <text evidence="1">The sequence shown here is derived from an EMBL/GenBank/DDBJ whole genome shotgun (WGS) entry which is preliminary data.</text>
</comment>
<sequence length="60" mass="6739">MRCVYCYGDGGEYAGKGMMSEETAFRAVDWLIENTKSSEKVNICFFGGEPLLNFTLMKKA</sequence>
<dbReference type="InterPro" id="IPR058240">
    <property type="entry name" value="rSAM_sf"/>
</dbReference>
<protein>
    <submittedName>
        <fullName evidence="1">Nif11-like peptide radical SAM maturase</fullName>
    </submittedName>
</protein>
<evidence type="ECO:0000313" key="2">
    <source>
        <dbReference type="Proteomes" id="UP000772181"/>
    </source>
</evidence>
<gene>
    <name evidence="1" type="ORF">HY730_07920</name>
</gene>
<accession>A0A933GP39</accession>
<name>A0A933GP39_UNCTE</name>
<dbReference type="EMBL" id="JACQWF010000347">
    <property type="protein sequence ID" value="MBI4596284.1"/>
    <property type="molecule type" value="Genomic_DNA"/>
</dbReference>
<dbReference type="InterPro" id="IPR013785">
    <property type="entry name" value="Aldolase_TIM"/>
</dbReference>
<dbReference type="GO" id="GO:0016491">
    <property type="term" value="F:oxidoreductase activity"/>
    <property type="evidence" value="ECO:0007669"/>
    <property type="project" value="InterPro"/>
</dbReference>
<dbReference type="PANTHER" id="PTHR43273:SF8">
    <property type="entry name" value="RADICAL SAM DOMAIN PROTEIN"/>
    <property type="match status" value="1"/>
</dbReference>
<proteinExistence type="predicted"/>
<dbReference type="AlphaFoldDB" id="A0A933GP39"/>
<dbReference type="Proteomes" id="UP000772181">
    <property type="component" value="Unassembled WGS sequence"/>
</dbReference>
<feature type="non-terminal residue" evidence="1">
    <location>
        <position position="60"/>
    </location>
</feature>